<protein>
    <recommendedName>
        <fullName evidence="1">AMP-dependent synthetase/ligase domain-containing protein</fullName>
    </recommendedName>
</protein>
<reference evidence="2" key="1">
    <citation type="submission" date="2021-01" db="EMBL/GenBank/DDBJ databases">
        <title>Whole genome shotgun sequence of Virgisporangium aurantiacum NBRC 16421.</title>
        <authorList>
            <person name="Komaki H."/>
            <person name="Tamura T."/>
        </authorList>
    </citation>
    <scope>NUCLEOTIDE SEQUENCE</scope>
    <source>
        <strain evidence="2">NBRC 16421</strain>
    </source>
</reference>
<dbReference type="PANTHER" id="PTHR44394">
    <property type="entry name" value="BETA-ALANINE-ACTIVATING ENZYME"/>
    <property type="match status" value="1"/>
</dbReference>
<evidence type="ECO:0000259" key="1">
    <source>
        <dbReference type="Pfam" id="PF00501"/>
    </source>
</evidence>
<name>A0A8J3ZIU4_9ACTN</name>
<feature type="domain" description="AMP-dependent synthetase/ligase" evidence="1">
    <location>
        <begin position="36"/>
        <end position="125"/>
    </location>
</feature>
<proteinExistence type="predicted"/>
<dbReference type="AlphaFoldDB" id="A0A8J3ZIU4"/>
<dbReference type="GO" id="GO:0043041">
    <property type="term" value="P:amino acid activation for nonribosomal peptide biosynthetic process"/>
    <property type="evidence" value="ECO:0007669"/>
    <property type="project" value="TreeGrafter"/>
</dbReference>
<dbReference type="SUPFAM" id="SSF56801">
    <property type="entry name" value="Acetyl-CoA synthetase-like"/>
    <property type="match status" value="1"/>
</dbReference>
<dbReference type="Gene3D" id="3.40.50.980">
    <property type="match status" value="1"/>
</dbReference>
<dbReference type="Pfam" id="PF00501">
    <property type="entry name" value="AMP-binding"/>
    <property type="match status" value="1"/>
</dbReference>
<accession>A0A8J3ZIU4</accession>
<dbReference type="InterPro" id="IPR000873">
    <property type="entry name" value="AMP-dep_synth/lig_dom"/>
</dbReference>
<dbReference type="PANTHER" id="PTHR44394:SF1">
    <property type="entry name" value="BETA-ALANINE-ACTIVATING ENZYME"/>
    <property type="match status" value="1"/>
</dbReference>
<gene>
    <name evidence="2" type="ORF">Vau01_097140</name>
</gene>
<sequence>MVAVVVIHRRTARRAVVNDGRAGSMAASAMRCRMPGRCVLVPGDAVTDGVTFAEVVRREGVTVLNIVPSVFRRLLSAVIDNDLHLPDLRQVIFGGEAIDPDDIRRWWVSSTAPRATLHSMYGITE</sequence>
<dbReference type="Proteomes" id="UP000612585">
    <property type="component" value="Unassembled WGS sequence"/>
</dbReference>
<organism evidence="2 3">
    <name type="scientific">Virgisporangium aurantiacum</name>
    <dbReference type="NCBI Taxonomy" id="175570"/>
    <lineage>
        <taxon>Bacteria</taxon>
        <taxon>Bacillati</taxon>
        <taxon>Actinomycetota</taxon>
        <taxon>Actinomycetes</taxon>
        <taxon>Micromonosporales</taxon>
        <taxon>Micromonosporaceae</taxon>
        <taxon>Virgisporangium</taxon>
    </lineage>
</organism>
<keyword evidence="3" id="KW-1185">Reference proteome</keyword>
<dbReference type="InterPro" id="IPR052091">
    <property type="entry name" value="Beta-ala_Activ/Resist"/>
</dbReference>
<evidence type="ECO:0000313" key="3">
    <source>
        <dbReference type="Proteomes" id="UP000612585"/>
    </source>
</evidence>
<comment type="caution">
    <text evidence="2">The sequence shown here is derived from an EMBL/GenBank/DDBJ whole genome shotgun (WGS) entry which is preliminary data.</text>
</comment>
<dbReference type="EMBL" id="BOPG01000076">
    <property type="protein sequence ID" value="GIJ62198.1"/>
    <property type="molecule type" value="Genomic_DNA"/>
</dbReference>
<evidence type="ECO:0000313" key="2">
    <source>
        <dbReference type="EMBL" id="GIJ62198.1"/>
    </source>
</evidence>